<comment type="subcellular location">
    <subcellularLocation>
        <location evidence="1">Cell outer membrane</location>
    </subcellularLocation>
</comment>
<proteinExistence type="predicted"/>
<evidence type="ECO:0000256" key="2">
    <source>
        <dbReference type="ARBA" id="ARBA00023136"/>
    </source>
</evidence>
<dbReference type="Gene3D" id="2.170.130.10">
    <property type="entry name" value="TonB-dependent receptor, plug domain"/>
    <property type="match status" value="1"/>
</dbReference>
<dbReference type="NCBIfam" id="TIGR01782">
    <property type="entry name" value="TonB-Xanth-Caul"/>
    <property type="match status" value="1"/>
</dbReference>
<dbReference type="Gene3D" id="2.40.170.20">
    <property type="entry name" value="TonB-dependent receptor, beta-barrel domain"/>
    <property type="match status" value="1"/>
</dbReference>
<dbReference type="InterPro" id="IPR012910">
    <property type="entry name" value="Plug_dom"/>
</dbReference>
<feature type="chain" id="PRO_5033011867" evidence="4">
    <location>
        <begin position="32"/>
        <end position="912"/>
    </location>
</feature>
<evidence type="ECO:0000256" key="1">
    <source>
        <dbReference type="ARBA" id="ARBA00004442"/>
    </source>
</evidence>
<dbReference type="Pfam" id="PF07715">
    <property type="entry name" value="Plug"/>
    <property type="match status" value="1"/>
</dbReference>
<dbReference type="CDD" id="cd01347">
    <property type="entry name" value="ligand_gated_channel"/>
    <property type="match status" value="1"/>
</dbReference>
<keyword evidence="2" id="KW-0472">Membrane</keyword>
<comment type="caution">
    <text evidence="6">The sequence shown here is derived from an EMBL/GenBank/DDBJ whole genome shotgun (WGS) entry which is preliminary data.</text>
</comment>
<feature type="domain" description="TonB-dependent receptor plug" evidence="5">
    <location>
        <begin position="56"/>
        <end position="158"/>
    </location>
</feature>
<evidence type="ECO:0000313" key="7">
    <source>
        <dbReference type="Proteomes" id="UP000570514"/>
    </source>
</evidence>
<keyword evidence="3" id="KW-0998">Cell outer membrane</keyword>
<accession>A0A846N008</accession>
<dbReference type="EMBL" id="JAASRM010000001">
    <property type="protein sequence ID" value="NIK88893.1"/>
    <property type="molecule type" value="Genomic_DNA"/>
</dbReference>
<dbReference type="InterPro" id="IPR036942">
    <property type="entry name" value="Beta-barrel_TonB_sf"/>
</dbReference>
<protein>
    <submittedName>
        <fullName evidence="6">Iron complex outermembrane receptor protein</fullName>
    </submittedName>
</protein>
<evidence type="ECO:0000313" key="6">
    <source>
        <dbReference type="EMBL" id="NIK88893.1"/>
    </source>
</evidence>
<keyword evidence="6" id="KW-0675">Receptor</keyword>
<keyword evidence="4" id="KW-0732">Signal</keyword>
<dbReference type="PANTHER" id="PTHR40980">
    <property type="entry name" value="PLUG DOMAIN-CONTAINING PROTEIN"/>
    <property type="match status" value="1"/>
</dbReference>
<gene>
    <name evidence="6" type="ORF">FHS83_002211</name>
</gene>
<reference evidence="6 7" key="1">
    <citation type="submission" date="2020-03" db="EMBL/GenBank/DDBJ databases">
        <title>Genomic Encyclopedia of Type Strains, Phase IV (KMG-IV): sequencing the most valuable type-strain genomes for metagenomic binning, comparative biology and taxonomic classification.</title>
        <authorList>
            <person name="Goeker M."/>
        </authorList>
    </citation>
    <scope>NUCLEOTIDE SEQUENCE [LARGE SCALE GENOMIC DNA]</scope>
    <source>
        <strain evidence="6 7">DSM 19867</strain>
    </source>
</reference>
<dbReference type="SUPFAM" id="SSF56935">
    <property type="entry name" value="Porins"/>
    <property type="match status" value="1"/>
</dbReference>
<dbReference type="Proteomes" id="UP000570514">
    <property type="component" value="Unassembled WGS sequence"/>
</dbReference>
<dbReference type="AlphaFoldDB" id="A0A846N008"/>
<dbReference type="InterPro" id="IPR037066">
    <property type="entry name" value="Plug_dom_sf"/>
</dbReference>
<dbReference type="PANTHER" id="PTHR40980:SF3">
    <property type="entry name" value="TONB-DEPENDENT RECEPTOR-LIKE BETA-BARREL DOMAIN-CONTAINING PROTEIN"/>
    <property type="match status" value="1"/>
</dbReference>
<dbReference type="InterPro" id="IPR010104">
    <property type="entry name" value="TonB_rcpt_bac"/>
</dbReference>
<evidence type="ECO:0000259" key="5">
    <source>
        <dbReference type="Pfam" id="PF07715"/>
    </source>
</evidence>
<evidence type="ECO:0000256" key="3">
    <source>
        <dbReference type="ARBA" id="ARBA00023237"/>
    </source>
</evidence>
<sequence>MIHSPKARGLRTSVSLLALASAWFAVQPALAQDQSVETVTVSGYRQSLLTSEALKRDSVNLVEAISAMDIGKLPDSSIADSLARLPGLAAQRVDGRSQVIAIRGLSPDFAGTTFNGRDQVSTGDNRGVEFDQYPAEILSGVVVYKTSDPVIVGAGLSGTVDLKSARPLDYSGRQLAFGARGEYSSLGNLTHEVSPFGQRYNLTYIDQFLDKKLGIAFGFAHLDSPFQEKHYKAWWWANTDLWGTPQAGKPADADALEGAELWVRSKDQVRDSFVTTLEFQPNEVWHSTLDVYYSNFNQKEYMHGGMWTADPFTSYSFGGVTSPAIGMSNAATSQYLGNKLVTSGTWQNLRPVVRNDYNTRVDVLHSIGWRNEFNFGKFTTTADVSYSDAKRGETHTELYAGRTAVSSMDFVVPTRPMFPSLKPSVSFADPASVVLFDAQKWGHDGRIDKPTQKDVIEAVRLDGKYQFDGFIDSVELGANYQTRQKSRSYLVYFATQKSPLSQVSSDLLYSPTDLSFGGFGPILTFNTPGVLNKYYNTALNMSDGDWRKDFKVKEKVFTSFAKINYKTSLYGVDLKGSVGGQLIHTDQESSAFNVSGVVQGGPAPTVATKAGKSYWDFLPSINVNADFGDGSILRLVVAKTMARPRMDQLRAAASASVDLTKLQWNGDGGNPRLSPWRADAIDLSFEHYISEGSYFAIAGFYKNLTSYVYNQNISNFNFTGYIDPNGNTDKATSVLGNYSTPANGRGGYVRGVEVSTQLDGNLLSSALDGFGLSSSFSWTDTSIKPDGPGTALNATLPGLSKAVADLTVYYEKDGFSIRVAEKYRSDFRGEISGLFADRVYTRILAEAQTDLQLGYDFQSGSLDGMSIQFQVNNLFNSPYRTVQDPSTGAPSRFPLEYDLYGRQILLGVNYKL</sequence>
<keyword evidence="7" id="KW-1185">Reference proteome</keyword>
<dbReference type="GO" id="GO:0009279">
    <property type="term" value="C:cell outer membrane"/>
    <property type="evidence" value="ECO:0007669"/>
    <property type="project" value="UniProtKB-SubCell"/>
</dbReference>
<feature type="signal peptide" evidence="4">
    <location>
        <begin position="1"/>
        <end position="31"/>
    </location>
</feature>
<dbReference type="RefSeq" id="WP_167083027.1">
    <property type="nucleotide sequence ID" value="NZ_BAAADC010000001.1"/>
</dbReference>
<name>A0A846N008_9PROT</name>
<evidence type="ECO:0000256" key="4">
    <source>
        <dbReference type="SAM" id="SignalP"/>
    </source>
</evidence>
<organism evidence="6 7">
    <name type="scientific">Rhizomicrobium palustre</name>
    <dbReference type="NCBI Taxonomy" id="189966"/>
    <lineage>
        <taxon>Bacteria</taxon>
        <taxon>Pseudomonadati</taxon>
        <taxon>Pseudomonadota</taxon>
        <taxon>Alphaproteobacteria</taxon>
        <taxon>Micropepsales</taxon>
        <taxon>Micropepsaceae</taxon>
        <taxon>Rhizomicrobium</taxon>
    </lineage>
</organism>